<protein>
    <submittedName>
        <fullName evidence="2">Uncharacterized protein</fullName>
    </submittedName>
</protein>
<proteinExistence type="predicted"/>
<organism evidence="2">
    <name type="scientific">Pelagomonas calceolata</name>
    <dbReference type="NCBI Taxonomy" id="35677"/>
    <lineage>
        <taxon>Eukaryota</taxon>
        <taxon>Sar</taxon>
        <taxon>Stramenopiles</taxon>
        <taxon>Ochrophyta</taxon>
        <taxon>Pelagophyceae</taxon>
        <taxon>Pelagomonadales</taxon>
        <taxon>Pelagomonadaceae</taxon>
        <taxon>Pelagomonas</taxon>
    </lineage>
</organism>
<feature type="transmembrane region" description="Helical" evidence="1">
    <location>
        <begin position="59"/>
        <end position="78"/>
    </location>
</feature>
<dbReference type="AlphaFoldDB" id="A0A7S4EBH2"/>
<keyword evidence="1" id="KW-0472">Membrane</keyword>
<evidence type="ECO:0000256" key="1">
    <source>
        <dbReference type="SAM" id="Phobius"/>
    </source>
</evidence>
<dbReference type="EMBL" id="HBIW01021168">
    <property type="protein sequence ID" value="CAE0702808.1"/>
    <property type="molecule type" value="Transcribed_RNA"/>
</dbReference>
<keyword evidence="1" id="KW-0812">Transmembrane</keyword>
<evidence type="ECO:0000313" key="2">
    <source>
        <dbReference type="EMBL" id="CAE0702808.1"/>
    </source>
</evidence>
<keyword evidence="1" id="KW-1133">Transmembrane helix</keyword>
<reference evidence="2" key="1">
    <citation type="submission" date="2021-01" db="EMBL/GenBank/DDBJ databases">
        <authorList>
            <person name="Corre E."/>
            <person name="Pelletier E."/>
            <person name="Niang G."/>
            <person name="Scheremetjew M."/>
            <person name="Finn R."/>
            <person name="Kale V."/>
            <person name="Holt S."/>
            <person name="Cochrane G."/>
            <person name="Meng A."/>
            <person name="Brown T."/>
            <person name="Cohen L."/>
        </authorList>
    </citation>
    <scope>NUCLEOTIDE SEQUENCE</scope>
    <source>
        <strain evidence="2">CCMP1756</strain>
    </source>
</reference>
<gene>
    <name evidence="2" type="ORF">PCAL00307_LOCUS18253</name>
</gene>
<accession>A0A7S4EBH2</accession>
<sequence length="150" mass="16521">MPTPVPAPKKVMAHRAVRPRLNTSDAASPIIAPAPELRTTRSSNVSQRALMMSSLGSDFFAGGAFLAASSAMVSTYALRRRRAVARCCEDRALRRRRRKCRYVMRGPRAPGSWVWVQGPPLVSELGLEATTCQRRAAVWMKVFKRAAIGP</sequence>
<name>A0A7S4EBH2_9STRA</name>